<name>A0A316C930_PSESE</name>
<dbReference type="Gene3D" id="1.20.120.530">
    <property type="entry name" value="GntR ligand-binding domain-like"/>
    <property type="match status" value="1"/>
</dbReference>
<dbReference type="SMART" id="SM00895">
    <property type="entry name" value="FCD"/>
    <property type="match status" value="1"/>
</dbReference>
<dbReference type="InterPro" id="IPR036390">
    <property type="entry name" value="WH_DNA-bd_sf"/>
</dbReference>
<keyword evidence="3" id="KW-0804">Transcription</keyword>
<comment type="caution">
    <text evidence="5">The sequence shown here is derived from an EMBL/GenBank/DDBJ whole genome shotgun (WGS) entry which is preliminary data.</text>
</comment>
<dbReference type="Pfam" id="PF00392">
    <property type="entry name" value="GntR"/>
    <property type="match status" value="1"/>
</dbReference>
<dbReference type="GO" id="GO:0003700">
    <property type="term" value="F:DNA-binding transcription factor activity"/>
    <property type="evidence" value="ECO:0007669"/>
    <property type="project" value="InterPro"/>
</dbReference>
<accession>A0A316C930</accession>
<dbReference type="PANTHER" id="PTHR43537">
    <property type="entry name" value="TRANSCRIPTIONAL REGULATOR, GNTR FAMILY"/>
    <property type="match status" value="1"/>
</dbReference>
<dbReference type="OrthoDB" id="9788098at2"/>
<keyword evidence="6" id="KW-1185">Reference proteome</keyword>
<dbReference type="InterPro" id="IPR008920">
    <property type="entry name" value="TF_FadR/GntR_C"/>
</dbReference>
<evidence type="ECO:0000313" key="5">
    <source>
        <dbReference type="EMBL" id="PWJ86312.1"/>
    </source>
</evidence>
<dbReference type="GO" id="GO:0003677">
    <property type="term" value="F:DNA binding"/>
    <property type="evidence" value="ECO:0007669"/>
    <property type="project" value="UniProtKB-KW"/>
</dbReference>
<dbReference type="SUPFAM" id="SSF46785">
    <property type="entry name" value="Winged helix' DNA-binding domain"/>
    <property type="match status" value="1"/>
</dbReference>
<dbReference type="AlphaFoldDB" id="A0A316C930"/>
<dbReference type="SMART" id="SM00345">
    <property type="entry name" value="HTH_GNTR"/>
    <property type="match status" value="1"/>
</dbReference>
<keyword evidence="2" id="KW-0238">DNA-binding</keyword>
<dbReference type="Gene3D" id="1.10.10.10">
    <property type="entry name" value="Winged helix-like DNA-binding domain superfamily/Winged helix DNA-binding domain"/>
    <property type="match status" value="1"/>
</dbReference>
<dbReference type="Pfam" id="PF07729">
    <property type="entry name" value="FCD"/>
    <property type="match status" value="1"/>
</dbReference>
<dbReference type="SUPFAM" id="SSF48008">
    <property type="entry name" value="GntR ligand-binding domain-like"/>
    <property type="match status" value="1"/>
</dbReference>
<protein>
    <submittedName>
        <fullName evidence="5">GntR family transcriptional regulator</fullName>
    </submittedName>
</protein>
<reference evidence="5 6" key="1">
    <citation type="submission" date="2018-05" db="EMBL/GenBank/DDBJ databases">
        <title>Genomic Encyclopedia of Type Strains, Phase IV (KMG-IV): sequencing the most valuable type-strain genomes for metagenomic binning, comparative biology and taxonomic classification.</title>
        <authorList>
            <person name="Goeker M."/>
        </authorList>
    </citation>
    <scope>NUCLEOTIDE SEQUENCE [LARGE SCALE GENOMIC DNA]</scope>
    <source>
        <strain evidence="5 6">DSM 6986</strain>
    </source>
</reference>
<dbReference type="PANTHER" id="PTHR43537:SF45">
    <property type="entry name" value="GNTR FAMILY REGULATORY PROTEIN"/>
    <property type="match status" value="1"/>
</dbReference>
<organism evidence="5 6">
    <name type="scientific">Pseudaminobacter salicylatoxidans</name>
    <dbReference type="NCBI Taxonomy" id="93369"/>
    <lineage>
        <taxon>Bacteria</taxon>
        <taxon>Pseudomonadati</taxon>
        <taxon>Pseudomonadota</taxon>
        <taxon>Alphaproteobacteria</taxon>
        <taxon>Hyphomicrobiales</taxon>
        <taxon>Phyllobacteriaceae</taxon>
        <taxon>Pseudaminobacter</taxon>
    </lineage>
</organism>
<proteinExistence type="predicted"/>
<evidence type="ECO:0000256" key="3">
    <source>
        <dbReference type="ARBA" id="ARBA00023163"/>
    </source>
</evidence>
<gene>
    <name evidence="5" type="ORF">C7441_101192</name>
</gene>
<dbReference type="InterPro" id="IPR036388">
    <property type="entry name" value="WH-like_DNA-bd_sf"/>
</dbReference>
<dbReference type="EMBL" id="QGGG01000001">
    <property type="protein sequence ID" value="PWJ86312.1"/>
    <property type="molecule type" value="Genomic_DNA"/>
</dbReference>
<dbReference type="RefSeq" id="WP_146201423.1">
    <property type="nucleotide sequence ID" value="NZ_QGGG01000001.1"/>
</dbReference>
<evidence type="ECO:0000256" key="2">
    <source>
        <dbReference type="ARBA" id="ARBA00023125"/>
    </source>
</evidence>
<sequence>MTLDTTTAESGYNASGSQVDLAYGMIEDMIVTMELAPGSRIAESALVSRLGIGRTPIREALLRLAADQLLTWLPRRGMVVPEINIQLQLKVFETRKALEMLLVPAAARRRTQAEAQAIAQIAAEFRRLLGSERNLELLRLDRRFIATLIEVSRNPFLHLIEPLYSLSRRFWLAHRDLYRTRFRDETLTEFHIRIADAVAEGDEEMALRHAKDFMNYVEEYTLYLGTELSLPERK</sequence>
<evidence type="ECO:0000256" key="1">
    <source>
        <dbReference type="ARBA" id="ARBA00023015"/>
    </source>
</evidence>
<dbReference type="InterPro" id="IPR011711">
    <property type="entry name" value="GntR_C"/>
</dbReference>
<dbReference type="InterPro" id="IPR000524">
    <property type="entry name" value="Tscrpt_reg_HTH_GntR"/>
</dbReference>
<keyword evidence="1" id="KW-0805">Transcription regulation</keyword>
<dbReference type="Proteomes" id="UP000245396">
    <property type="component" value="Unassembled WGS sequence"/>
</dbReference>
<evidence type="ECO:0000259" key="4">
    <source>
        <dbReference type="PROSITE" id="PS50949"/>
    </source>
</evidence>
<dbReference type="STRING" id="1192868.GCA_000304395_04226"/>
<feature type="domain" description="HTH gntR-type" evidence="4">
    <location>
        <begin position="16"/>
        <end position="83"/>
    </location>
</feature>
<evidence type="ECO:0000313" key="6">
    <source>
        <dbReference type="Proteomes" id="UP000245396"/>
    </source>
</evidence>
<dbReference type="PROSITE" id="PS50949">
    <property type="entry name" value="HTH_GNTR"/>
    <property type="match status" value="1"/>
</dbReference>